<sequence length="425" mass="45017">MKTALAALTAAVLLGTASATDLRIYQNFGEVRDTAAVQQGRVTVSLPINLYGSILPDSLDLDGVNVTSRSLVQQANWLATLEGQPVTLLEDGKRERVTLVRARDLLIKDAQGQYRTVPAERLAFDQVPPENPLSPSWLASFTVAGSGTPTLTYLTRALSWTPRYTLKLSGSAASLSALADLRNGSDQPFNVSAAELYAGDVPLENGQPMPAPYARAEMAAPVAADSMGVPKVSSQGELRGLYRYGLQGAFTLPANGSVSLPFLNPKVSSFERYGVLERGFSAGGDQGNLDRGYRLKTDTELPGGPVTVREDGRLVGQVSVDTTPAGTALELDLGTDPDLTYTRSAVSSKVAGGTAIRVTYTFQNAKDRPVRFEVTEQGLSSRAALTGQATRTATNGLLVRVDVPAKQGTTPGKLVQTFTVTVPAN</sequence>
<keyword evidence="1" id="KW-0732">Signal</keyword>
<feature type="signal peptide" evidence="1">
    <location>
        <begin position="1"/>
        <end position="19"/>
    </location>
</feature>
<proteinExistence type="predicted"/>
<feature type="chain" id="PRO_5043526449" description="DUF4139 domain-containing protein" evidence="1">
    <location>
        <begin position="20"/>
        <end position="425"/>
    </location>
</feature>
<evidence type="ECO:0000256" key="1">
    <source>
        <dbReference type="SAM" id="SignalP"/>
    </source>
</evidence>
<accession>A0AAU7UBM8</accession>
<evidence type="ECO:0008006" key="3">
    <source>
        <dbReference type="Google" id="ProtNLM"/>
    </source>
</evidence>
<organism evidence="2">
    <name type="scientific">Deinococcus sonorensis KR-87</name>
    <dbReference type="NCBI Taxonomy" id="694439"/>
    <lineage>
        <taxon>Bacteria</taxon>
        <taxon>Thermotogati</taxon>
        <taxon>Deinococcota</taxon>
        <taxon>Deinococci</taxon>
        <taxon>Deinococcales</taxon>
        <taxon>Deinococcaceae</taxon>
        <taxon>Deinococcus</taxon>
    </lineage>
</organism>
<evidence type="ECO:0000313" key="2">
    <source>
        <dbReference type="EMBL" id="XBV85607.1"/>
    </source>
</evidence>
<dbReference type="PANTHER" id="PTHR38075">
    <property type="entry name" value="DUF4139 DOMAIN-CONTAINING PROTEIN"/>
    <property type="match status" value="1"/>
</dbReference>
<dbReference type="EMBL" id="CP158299">
    <property type="protein sequence ID" value="XBV85607.1"/>
    <property type="molecule type" value="Genomic_DNA"/>
</dbReference>
<gene>
    <name evidence="2" type="ORF">ABOD76_19610</name>
</gene>
<dbReference type="KEGG" id="dsc:ABOD76_19610"/>
<protein>
    <recommendedName>
        <fullName evidence="3">DUF4139 domain-containing protein</fullName>
    </recommendedName>
</protein>
<dbReference type="PANTHER" id="PTHR38075:SF1">
    <property type="entry name" value="DUF4139 DOMAIN-CONTAINING PROTEIN"/>
    <property type="match status" value="1"/>
</dbReference>
<dbReference type="AlphaFoldDB" id="A0AAU7UBM8"/>
<name>A0AAU7UBM8_9DEIO</name>
<reference evidence="2" key="1">
    <citation type="submission" date="2024-06" db="EMBL/GenBank/DDBJ databases">
        <title>Draft Genome Sequence of Deinococcus sonorensis Type Strain KR-87, a Biofilm Producing Representative of the Genus Deinococcus.</title>
        <authorList>
            <person name="Boren L.S."/>
            <person name="Grosso R.A."/>
            <person name="Hugenberg-Cox A.N."/>
            <person name="Hill J.T.E."/>
            <person name="Albert C.M."/>
            <person name="Tuohy J.M."/>
        </authorList>
    </citation>
    <scope>NUCLEOTIDE SEQUENCE</scope>
    <source>
        <strain evidence="2">KR-87</strain>
    </source>
</reference>
<dbReference type="RefSeq" id="WP_350243647.1">
    <property type="nucleotide sequence ID" value="NZ_CP158299.1"/>
</dbReference>